<evidence type="ECO:0000313" key="19">
    <source>
        <dbReference type="Proteomes" id="UP000594638"/>
    </source>
</evidence>
<dbReference type="FunFam" id="3.10.450.60:FF:000002">
    <property type="entry name" value="Lipoxygenase"/>
    <property type="match status" value="1"/>
</dbReference>
<dbReference type="Pfam" id="PF00305">
    <property type="entry name" value="Lipoxygenase"/>
    <property type="match status" value="1"/>
</dbReference>
<dbReference type="GO" id="GO:0031408">
    <property type="term" value="P:oxylipin biosynthetic process"/>
    <property type="evidence" value="ECO:0007669"/>
    <property type="project" value="UniProtKB-UniRule"/>
</dbReference>
<dbReference type="FunFam" id="4.10.375.10:FF:000001">
    <property type="entry name" value="Lipoxygenase"/>
    <property type="match status" value="1"/>
</dbReference>
<evidence type="ECO:0000259" key="17">
    <source>
        <dbReference type="PROSITE" id="PS51393"/>
    </source>
</evidence>
<evidence type="ECO:0000313" key="18">
    <source>
        <dbReference type="EMBL" id="CAA3016371.1"/>
    </source>
</evidence>
<dbReference type="InterPro" id="IPR001246">
    <property type="entry name" value="LipOase_plant"/>
</dbReference>
<comment type="function">
    <text evidence="15">Plant lipoxygenase may be involved in a number of diverse aspects of plant physiology including growth and development, pest resistance, and senescence or responses to wounding.</text>
</comment>
<dbReference type="PRINTS" id="PR00468">
    <property type="entry name" value="PLTLPOXGNASE"/>
</dbReference>
<keyword evidence="5 14" id="KW-0479">Metal-binding</keyword>
<proteinExistence type="inferred from homology"/>
<keyword evidence="4 15" id="KW-0444">Lipid biosynthesis</keyword>
<dbReference type="PROSITE" id="PS00081">
    <property type="entry name" value="LIPOXYGENASE_2"/>
    <property type="match status" value="1"/>
</dbReference>
<evidence type="ECO:0000256" key="8">
    <source>
        <dbReference type="ARBA" id="ARBA00022964"/>
    </source>
</evidence>
<evidence type="ECO:0000259" key="16">
    <source>
        <dbReference type="PROSITE" id="PS50095"/>
    </source>
</evidence>
<dbReference type="GO" id="GO:0046872">
    <property type="term" value="F:metal ion binding"/>
    <property type="evidence" value="ECO:0007669"/>
    <property type="project" value="UniProtKB-UniRule"/>
</dbReference>
<evidence type="ECO:0000256" key="15">
    <source>
        <dbReference type="RuleBase" id="RU003975"/>
    </source>
</evidence>
<keyword evidence="6 15" id="KW-0925">Oxylipin biosynthesis</keyword>
<dbReference type="PANTHER" id="PTHR11771">
    <property type="entry name" value="LIPOXYGENASE"/>
    <property type="match status" value="1"/>
</dbReference>
<comment type="similarity">
    <text evidence="2 14">Belongs to the lipoxygenase family.</text>
</comment>
<evidence type="ECO:0000256" key="14">
    <source>
        <dbReference type="RuleBase" id="RU003974"/>
    </source>
</evidence>
<keyword evidence="8 14" id="KW-0223">Dioxygenase</keyword>
<name>A0A8S0UFF7_OLEEU</name>
<comment type="caution">
    <text evidence="13">Lacks conserved residue(s) required for the propagation of feature annotation.</text>
</comment>
<dbReference type="InterPro" id="IPR020833">
    <property type="entry name" value="LipOase_Fe_BS"/>
</dbReference>
<dbReference type="SUPFAM" id="SSF48484">
    <property type="entry name" value="Lipoxigenase"/>
    <property type="match status" value="1"/>
</dbReference>
<keyword evidence="10 14" id="KW-0408">Iron</keyword>
<dbReference type="InterPro" id="IPR020834">
    <property type="entry name" value="LipOase_CS"/>
</dbReference>
<dbReference type="GO" id="GO:0034440">
    <property type="term" value="P:lipid oxidation"/>
    <property type="evidence" value="ECO:0007669"/>
    <property type="project" value="InterPro"/>
</dbReference>
<dbReference type="SMART" id="SM00308">
    <property type="entry name" value="LH2"/>
    <property type="match status" value="1"/>
</dbReference>
<dbReference type="InterPro" id="IPR027433">
    <property type="entry name" value="Lipoxygenase_dom_3"/>
</dbReference>
<dbReference type="Gramene" id="OE9A050816T1">
    <property type="protein sequence ID" value="OE9A050816C1"/>
    <property type="gene ID" value="OE9A050816"/>
</dbReference>
<dbReference type="Gene3D" id="4.10.375.10">
    <property type="entry name" value="Lipoxygenase-1, Domain 2"/>
    <property type="match status" value="1"/>
</dbReference>
<evidence type="ECO:0000256" key="9">
    <source>
        <dbReference type="ARBA" id="ARBA00023002"/>
    </source>
</evidence>
<dbReference type="InterPro" id="IPR000907">
    <property type="entry name" value="LipOase"/>
</dbReference>
<comment type="cofactor">
    <cofactor evidence="1 14">
        <name>Fe cation</name>
        <dbReference type="ChEBI" id="CHEBI:24875"/>
    </cofactor>
</comment>
<dbReference type="Proteomes" id="UP000594638">
    <property type="component" value="Unassembled WGS sequence"/>
</dbReference>
<gene>
    <name evidence="18" type="ORF">OLEA9_A050816</name>
</gene>
<dbReference type="GO" id="GO:0006633">
    <property type="term" value="P:fatty acid biosynthetic process"/>
    <property type="evidence" value="ECO:0007669"/>
    <property type="project" value="UniProtKB-KW"/>
</dbReference>
<evidence type="ECO:0000256" key="4">
    <source>
        <dbReference type="ARBA" id="ARBA00022516"/>
    </source>
</evidence>
<keyword evidence="12 15" id="KW-0275">Fatty acid biosynthesis</keyword>
<dbReference type="FunFam" id="1.20.245.10:FF:000002">
    <property type="entry name" value="Lipoxygenase"/>
    <property type="match status" value="1"/>
</dbReference>
<dbReference type="SUPFAM" id="SSF49723">
    <property type="entry name" value="Lipase/lipooxygenase domain (PLAT/LH2 domain)"/>
    <property type="match status" value="1"/>
</dbReference>
<feature type="domain" description="Lipoxygenase" evidence="17">
    <location>
        <begin position="219"/>
        <end position="912"/>
    </location>
</feature>
<keyword evidence="19" id="KW-1185">Reference proteome</keyword>
<dbReference type="PROSITE" id="PS50095">
    <property type="entry name" value="PLAT"/>
    <property type="match status" value="1"/>
</dbReference>
<dbReference type="PROSITE" id="PS00711">
    <property type="entry name" value="LIPOXYGENASE_1"/>
    <property type="match status" value="1"/>
</dbReference>
<dbReference type="Gene3D" id="4.10.372.10">
    <property type="entry name" value="Lipoxygenase-1, Domain 3"/>
    <property type="match status" value="1"/>
</dbReference>
<evidence type="ECO:0000256" key="12">
    <source>
        <dbReference type="ARBA" id="ARBA00023160"/>
    </source>
</evidence>
<evidence type="ECO:0000256" key="1">
    <source>
        <dbReference type="ARBA" id="ARBA00001962"/>
    </source>
</evidence>
<dbReference type="InterPro" id="IPR001024">
    <property type="entry name" value="PLAT/LH2_dom"/>
</dbReference>
<comment type="caution">
    <text evidence="18">The sequence shown here is derived from an EMBL/GenBank/DDBJ whole genome shotgun (WGS) entry which is preliminary data.</text>
</comment>
<dbReference type="PROSITE" id="PS51393">
    <property type="entry name" value="LIPOXYGENASE_3"/>
    <property type="match status" value="1"/>
</dbReference>
<dbReference type="CDD" id="cd01751">
    <property type="entry name" value="PLAT_LH2"/>
    <property type="match status" value="1"/>
</dbReference>
<dbReference type="Gene3D" id="2.60.60.20">
    <property type="entry name" value="PLAT/LH2 domain"/>
    <property type="match status" value="1"/>
</dbReference>
<dbReference type="AlphaFoldDB" id="A0A8S0UFF7"/>
<evidence type="ECO:0000256" key="7">
    <source>
        <dbReference type="ARBA" id="ARBA00022832"/>
    </source>
</evidence>
<reference evidence="18 19" key="1">
    <citation type="submission" date="2019-12" db="EMBL/GenBank/DDBJ databases">
        <authorList>
            <person name="Alioto T."/>
            <person name="Alioto T."/>
            <person name="Gomez Garrido J."/>
        </authorList>
    </citation>
    <scope>NUCLEOTIDE SEQUENCE [LARGE SCALE GENOMIC DNA]</scope>
</reference>
<protein>
    <recommendedName>
        <fullName evidence="15">Lipoxygenase</fullName>
        <ecNumber evidence="15">1.13.11.-</ecNumber>
    </recommendedName>
</protein>
<comment type="subunit">
    <text evidence="3">Monomer.</text>
</comment>
<dbReference type="GO" id="GO:0016165">
    <property type="term" value="F:linoleate 13S-lipoxygenase activity"/>
    <property type="evidence" value="ECO:0007669"/>
    <property type="project" value="UniProtKB-ARBA"/>
</dbReference>
<keyword evidence="7" id="KW-0276">Fatty acid metabolism</keyword>
<dbReference type="EMBL" id="CACTIH010007612">
    <property type="protein sequence ID" value="CAA3016371.1"/>
    <property type="molecule type" value="Genomic_DNA"/>
</dbReference>
<dbReference type="Gene3D" id="1.20.245.10">
    <property type="entry name" value="Lipoxygenase-1, Domain 5"/>
    <property type="match status" value="1"/>
</dbReference>
<dbReference type="InterPro" id="IPR036392">
    <property type="entry name" value="PLAT/LH2_dom_sf"/>
</dbReference>
<feature type="domain" description="PLAT" evidence="16">
    <location>
        <begin position="95"/>
        <end position="216"/>
    </location>
</feature>
<organism evidence="18 19">
    <name type="scientific">Olea europaea subsp. europaea</name>
    <dbReference type="NCBI Taxonomy" id="158383"/>
    <lineage>
        <taxon>Eukaryota</taxon>
        <taxon>Viridiplantae</taxon>
        <taxon>Streptophyta</taxon>
        <taxon>Embryophyta</taxon>
        <taxon>Tracheophyta</taxon>
        <taxon>Spermatophyta</taxon>
        <taxon>Magnoliopsida</taxon>
        <taxon>eudicotyledons</taxon>
        <taxon>Gunneridae</taxon>
        <taxon>Pentapetalae</taxon>
        <taxon>asterids</taxon>
        <taxon>lamiids</taxon>
        <taxon>Lamiales</taxon>
        <taxon>Oleaceae</taxon>
        <taxon>Oleeae</taxon>
        <taxon>Olea</taxon>
    </lineage>
</organism>
<dbReference type="Gene3D" id="3.10.450.60">
    <property type="match status" value="1"/>
</dbReference>
<dbReference type="PRINTS" id="PR00087">
    <property type="entry name" value="LIPOXYGENASE"/>
</dbReference>
<evidence type="ECO:0000256" key="3">
    <source>
        <dbReference type="ARBA" id="ARBA00011245"/>
    </source>
</evidence>
<dbReference type="Pfam" id="PF01477">
    <property type="entry name" value="PLAT"/>
    <property type="match status" value="1"/>
</dbReference>
<accession>A0A8S0UFF7</accession>
<evidence type="ECO:0000256" key="2">
    <source>
        <dbReference type="ARBA" id="ARBA00009419"/>
    </source>
</evidence>
<evidence type="ECO:0000256" key="6">
    <source>
        <dbReference type="ARBA" id="ARBA00022767"/>
    </source>
</evidence>
<dbReference type="OrthoDB" id="407298at2759"/>
<evidence type="ECO:0000256" key="13">
    <source>
        <dbReference type="PROSITE-ProRule" id="PRU00152"/>
    </source>
</evidence>
<keyword evidence="9 14" id="KW-0560">Oxidoreductase</keyword>
<dbReference type="InterPro" id="IPR013819">
    <property type="entry name" value="LipOase_C"/>
</dbReference>
<dbReference type="FunFam" id="4.10.372.10:FF:000001">
    <property type="entry name" value="Lipoxygenase"/>
    <property type="match status" value="1"/>
</dbReference>
<sequence length="912" mass="103006">MALAKEIMGSSLMEKSSFLGSSDFLVNRKHDQFCFNTVLVPAQRKRIQVKRASRVPNLVAAISENLDLVKVMPEKAVKFKVRAVVTVKNKHKEDLKETIAKHLDALTDKIGRNVVLELVSTDIDPKTKGPKTNQAVLKDWSEKSNLKTERVNYIAEFVVDSNFGIPGAITVVNKHQQEFFLESITIEGFACGPVHFSCNSWVQSRKDHPGKRVFFSNQPYLPNETPAGLKALRERELRDLRGDGLGERRLSDRIYDFDIYNDLGNPDKGIDFVRPTLGGEKIPYPRRCRTGRPPTDTDMNAESRVEKPLPIYVPRDEQFEESKINAFSTKRLKGVLHNLIPSIMASISATNHDFKGFSDIDSLYSEGLLLKLGLQDELFKKITLPQAVSKIQEGGLLKYDIPKIISKDKFAWLRDDEFGRQAIAGINPVNIERLHNFPPVSKLDPQIYGPQESALKEEHIVGHLNGMTLQAALEAKKLFIIDYHDIYLPFLDVINSLDGRKAYATRSIFFLTDLGTLKPIAIELSLPPTAPSSRSKRVVTPPVDATTDWMWKLAKAHVCSNDAGVHQLVNHWLRTHATMEPFILAAHRQLSAMHPIFKLLDPHMRYTLEINALARQSLINADAVIESCFTPGRYCMEISAAAYKNFWRFDLEGLPADLIRRGMAVPDPTQPHGLKLLIEDYPYATDGLMIWSAIENWVRSYVNHYYPDSSLVCNDKELQAWYAESINVGHADLRHAEWWPTLATPEDLTSILTTIIWLASAQHAALNFGQYPYGGYVPNRPPLMRRLIPDENDPEYAIFHADPQKYFFSALPSLLQATKFMAVVDTLSTHSPDEEYLGERHHQSIWSGDAEVVESFYEFSAEIRRIEKEIEQRNTDLKLRNRCGAGVLPYELLAPSSGPGVTCRGVPNSVSI</sequence>
<evidence type="ECO:0000256" key="5">
    <source>
        <dbReference type="ARBA" id="ARBA00022723"/>
    </source>
</evidence>
<comment type="pathway">
    <text evidence="15">Lipid metabolism; oxylipin biosynthesis.</text>
</comment>
<dbReference type="EC" id="1.13.11.-" evidence="15"/>
<evidence type="ECO:0000256" key="10">
    <source>
        <dbReference type="ARBA" id="ARBA00023004"/>
    </source>
</evidence>
<dbReference type="InterPro" id="IPR042057">
    <property type="entry name" value="Lipoxy_PLAT/LH2"/>
</dbReference>
<evidence type="ECO:0000256" key="11">
    <source>
        <dbReference type="ARBA" id="ARBA00023098"/>
    </source>
</evidence>
<dbReference type="InterPro" id="IPR036226">
    <property type="entry name" value="LipOase_C_sf"/>
</dbReference>
<keyword evidence="11" id="KW-0443">Lipid metabolism</keyword>